<gene>
    <name evidence="4" type="ORF">HG543_30930</name>
</gene>
<protein>
    <recommendedName>
        <fullName evidence="3">Peptidase C51 domain-containing protein</fullName>
    </recommendedName>
</protein>
<feature type="region of interest" description="Disordered" evidence="1">
    <location>
        <begin position="29"/>
        <end position="59"/>
    </location>
</feature>
<evidence type="ECO:0000313" key="5">
    <source>
        <dbReference type="Proteomes" id="UP000518300"/>
    </source>
</evidence>
<dbReference type="Gene3D" id="3.90.1720.10">
    <property type="entry name" value="endopeptidase domain like (from Nostoc punctiforme)"/>
    <property type="match status" value="1"/>
</dbReference>
<dbReference type="EMBL" id="JABBJJ010000175">
    <property type="protein sequence ID" value="NMO19250.1"/>
    <property type="molecule type" value="Genomic_DNA"/>
</dbReference>
<evidence type="ECO:0000256" key="1">
    <source>
        <dbReference type="SAM" id="MobiDB-lite"/>
    </source>
</evidence>
<proteinExistence type="predicted"/>
<comment type="caution">
    <text evidence="4">The sequence shown here is derived from an EMBL/GenBank/DDBJ whole genome shotgun (WGS) entry which is preliminary data.</text>
</comment>
<organism evidence="4 5">
    <name type="scientific">Pyxidicoccus fallax</name>
    <dbReference type="NCBI Taxonomy" id="394095"/>
    <lineage>
        <taxon>Bacteria</taxon>
        <taxon>Pseudomonadati</taxon>
        <taxon>Myxococcota</taxon>
        <taxon>Myxococcia</taxon>
        <taxon>Myxococcales</taxon>
        <taxon>Cystobacterineae</taxon>
        <taxon>Myxococcaceae</taxon>
        <taxon>Pyxidicoccus</taxon>
    </lineage>
</organism>
<keyword evidence="2" id="KW-0732">Signal</keyword>
<dbReference type="Pfam" id="PF05257">
    <property type="entry name" value="CHAP"/>
    <property type="match status" value="1"/>
</dbReference>
<feature type="chain" id="PRO_5032754781" description="Peptidase C51 domain-containing protein" evidence="2">
    <location>
        <begin position="21"/>
        <end position="181"/>
    </location>
</feature>
<evidence type="ECO:0000313" key="4">
    <source>
        <dbReference type="EMBL" id="NMO19250.1"/>
    </source>
</evidence>
<dbReference type="SUPFAM" id="SSF54001">
    <property type="entry name" value="Cysteine proteinases"/>
    <property type="match status" value="1"/>
</dbReference>
<dbReference type="InterPro" id="IPR007921">
    <property type="entry name" value="CHAP_dom"/>
</dbReference>
<dbReference type="InterPro" id="IPR038765">
    <property type="entry name" value="Papain-like_cys_pep_sf"/>
</dbReference>
<accession>A0A848LNK4</accession>
<dbReference type="AlphaFoldDB" id="A0A848LNK4"/>
<feature type="signal peptide" evidence="2">
    <location>
        <begin position="1"/>
        <end position="20"/>
    </location>
</feature>
<dbReference type="RefSeq" id="WP_169348500.1">
    <property type="nucleotide sequence ID" value="NZ_JABBJJ010000175.1"/>
</dbReference>
<sequence length="181" mass="19231">MLRLPTKLFPLSLLTLALVAAGCGGTEASQETATEVPAQPEVSAPSEHDGHAHEDEEDNVSAAAFDGPCAPYCDDQCTTYARCRAPGLPTGLWTWQDKLNIINSNHAHASCVAVIASSNPAGHVAYVNRVDFAPNPNRIYIHESNWGGSYCTARDGSKDGLNIRGFWCPRGVHTASCAGPI</sequence>
<dbReference type="PROSITE" id="PS51257">
    <property type="entry name" value="PROKAR_LIPOPROTEIN"/>
    <property type="match status" value="1"/>
</dbReference>
<keyword evidence="5" id="KW-1185">Reference proteome</keyword>
<name>A0A848LNK4_9BACT</name>
<evidence type="ECO:0000259" key="3">
    <source>
        <dbReference type="Pfam" id="PF05257"/>
    </source>
</evidence>
<dbReference type="Proteomes" id="UP000518300">
    <property type="component" value="Unassembled WGS sequence"/>
</dbReference>
<reference evidence="4 5" key="1">
    <citation type="submission" date="2020-04" db="EMBL/GenBank/DDBJ databases">
        <title>Draft genome of Pyxidicoccus fallax type strain.</title>
        <authorList>
            <person name="Whitworth D.E."/>
        </authorList>
    </citation>
    <scope>NUCLEOTIDE SEQUENCE [LARGE SCALE GENOMIC DNA]</scope>
    <source>
        <strain evidence="4 5">DSM 14698</strain>
    </source>
</reference>
<feature type="domain" description="Peptidase C51" evidence="3">
    <location>
        <begin position="75"/>
        <end position="145"/>
    </location>
</feature>
<evidence type="ECO:0000256" key="2">
    <source>
        <dbReference type="SAM" id="SignalP"/>
    </source>
</evidence>